<dbReference type="Proteomes" id="UP000681722">
    <property type="component" value="Unassembled WGS sequence"/>
</dbReference>
<organism evidence="4 6">
    <name type="scientific">Didymodactylos carnosus</name>
    <dbReference type="NCBI Taxonomy" id="1234261"/>
    <lineage>
        <taxon>Eukaryota</taxon>
        <taxon>Metazoa</taxon>
        <taxon>Spiralia</taxon>
        <taxon>Gnathifera</taxon>
        <taxon>Rotifera</taxon>
        <taxon>Eurotatoria</taxon>
        <taxon>Bdelloidea</taxon>
        <taxon>Philodinida</taxon>
        <taxon>Philodinidae</taxon>
        <taxon>Didymodactylos</taxon>
    </lineage>
</organism>
<gene>
    <name evidence="4" type="ORF">GPM918_LOCUS9419</name>
    <name evidence="5" type="ORF">SRO942_LOCUS9416</name>
</gene>
<dbReference type="EMBL" id="CAJOBC010001749">
    <property type="protein sequence ID" value="CAF3696488.1"/>
    <property type="molecule type" value="Genomic_DNA"/>
</dbReference>
<dbReference type="Gene3D" id="1.10.1410.40">
    <property type="match status" value="1"/>
</dbReference>
<feature type="domain" description="Mab-21-like nucleotidyltransferase" evidence="2">
    <location>
        <begin position="252"/>
        <end position="321"/>
    </location>
</feature>
<reference evidence="4" key="1">
    <citation type="submission" date="2021-02" db="EMBL/GenBank/DDBJ databases">
        <authorList>
            <person name="Nowell W R."/>
        </authorList>
    </citation>
    <scope>NUCLEOTIDE SEQUENCE</scope>
</reference>
<evidence type="ECO:0000313" key="6">
    <source>
        <dbReference type="Proteomes" id="UP000663829"/>
    </source>
</evidence>
<protein>
    <submittedName>
        <fullName evidence="4">Uncharacterized protein</fullName>
    </submittedName>
</protein>
<accession>A0A814APC1</accession>
<proteinExistence type="inferred from homology"/>
<evidence type="ECO:0000313" key="4">
    <source>
        <dbReference type="EMBL" id="CAF0916457.1"/>
    </source>
</evidence>
<evidence type="ECO:0000313" key="5">
    <source>
        <dbReference type="EMBL" id="CAF3696488.1"/>
    </source>
</evidence>
<comment type="caution">
    <text evidence="4">The sequence shown here is derived from an EMBL/GenBank/DDBJ whole genome shotgun (WGS) entry which is preliminary data.</text>
</comment>
<dbReference type="Proteomes" id="UP000663829">
    <property type="component" value="Unassembled WGS sequence"/>
</dbReference>
<feature type="domain" description="Mab-21-like HhH/H2TH-like" evidence="3">
    <location>
        <begin position="347"/>
        <end position="428"/>
    </location>
</feature>
<dbReference type="EMBL" id="CAJNOQ010001750">
    <property type="protein sequence ID" value="CAF0916457.1"/>
    <property type="molecule type" value="Genomic_DNA"/>
</dbReference>
<dbReference type="Pfam" id="PF03281">
    <property type="entry name" value="Mab-21"/>
    <property type="match status" value="1"/>
</dbReference>
<evidence type="ECO:0000259" key="3">
    <source>
        <dbReference type="Pfam" id="PF20266"/>
    </source>
</evidence>
<dbReference type="Pfam" id="PF20266">
    <property type="entry name" value="Mab-21_C"/>
    <property type="match status" value="1"/>
</dbReference>
<dbReference type="AlphaFoldDB" id="A0A814APC1"/>
<dbReference type="OrthoDB" id="6109095at2759"/>
<keyword evidence="6" id="KW-1185">Reference proteome</keyword>
<comment type="similarity">
    <text evidence="1">Belongs to the mab-21 family.</text>
</comment>
<dbReference type="PANTHER" id="PTHR10656:SF42">
    <property type="entry name" value="CYCLIC GMP-AMP SYNTHASE-LIKE PROTEIN-RELATED"/>
    <property type="match status" value="1"/>
</dbReference>
<evidence type="ECO:0000259" key="2">
    <source>
        <dbReference type="Pfam" id="PF03281"/>
    </source>
</evidence>
<sequence>MSSTTIGNVSFIAGSTTERQAYARHYANQSIQDIDMMFVAGSIDSPAALIPTDIPGFKQVQFQQVQRSGGLSYLTPTLNSNGVLCLNGLKMKEHCCRNGTTPEIGGVGMLTVQCQTDSAAASVAAEQKIRAKLNVLESFYSFRRMQPLLPPNLLKERFYKFSYNYLEIMRCFIIPIITSEHTQDVGTELNMNEQRLYDLFNMIGSAYGYRLPQKLKRQLQLILDFYDKHKHLSDSGNHKEIINYLTYCMPKDVDFVPAIEIKGFWPDDVKWFFERFKKNRPFLYDELISTTSMHLIAKWPKKTSNTDEELGFRYSFSALERFIAQKRTENEQVLNGIARSIYYRYLKTTRNLIPSYFVKTTVLWMCETMSDLINNIVADNPESVAQQLGFEWIKFATKQLQQGICSHYFIENLNLLEPYTQELLNEACDILHYKVNLDEMVQFEFMKIRKQMTEGMNKKIEQFIRQIKVVDLIEAVNDYHKMKHLWSLTIGDNNNNDDNDNAILSCLSILNVLGTAADSQQSWTLFRKLIIKNDEEDEQREPPVWGENVTLWGPVDFTENLLISVFLLKATNATLISAKFTDSHCMEYHQHDIQGFQSIVQDVRNPANRMHNIISTFGPVYTDSLFGIDEN</sequence>
<dbReference type="InterPro" id="IPR046906">
    <property type="entry name" value="Mab-21_HhH/H2TH-like"/>
</dbReference>
<evidence type="ECO:0000256" key="1">
    <source>
        <dbReference type="ARBA" id="ARBA00008307"/>
    </source>
</evidence>
<dbReference type="PANTHER" id="PTHR10656">
    <property type="entry name" value="CELL FATE DETERMINING PROTEIN MAB21-RELATED"/>
    <property type="match status" value="1"/>
</dbReference>
<name>A0A814APC1_9BILA</name>
<dbReference type="InterPro" id="IPR046903">
    <property type="entry name" value="Mab-21-like_nuc_Trfase"/>
</dbReference>